<name>A0A9P7RQ25_9AGAR</name>
<dbReference type="RefSeq" id="XP_043004187.1">
    <property type="nucleotide sequence ID" value="XM_043158832.1"/>
</dbReference>
<feature type="region of interest" description="Disordered" evidence="1">
    <location>
        <begin position="409"/>
        <end position="433"/>
    </location>
</feature>
<evidence type="ECO:0000256" key="1">
    <source>
        <dbReference type="SAM" id="MobiDB-lite"/>
    </source>
</evidence>
<dbReference type="EMBL" id="CM032189">
    <property type="protein sequence ID" value="KAG7087716.1"/>
    <property type="molecule type" value="Genomic_DNA"/>
</dbReference>
<dbReference type="GeneID" id="66082738"/>
<dbReference type="Proteomes" id="UP001049176">
    <property type="component" value="Chromosome 9"/>
</dbReference>
<evidence type="ECO:0000313" key="3">
    <source>
        <dbReference type="Proteomes" id="UP001049176"/>
    </source>
</evidence>
<comment type="caution">
    <text evidence="2">The sequence shown here is derived from an EMBL/GenBank/DDBJ whole genome shotgun (WGS) entry which is preliminary data.</text>
</comment>
<dbReference type="SUPFAM" id="SSF50494">
    <property type="entry name" value="Trypsin-like serine proteases"/>
    <property type="match status" value="1"/>
</dbReference>
<sequence>MDEAHGSRSVSRTKRADPLGPHCLSEVWEDTVAPAMVDYLLRKEVQFTILNPLRIGVAGKPSPPAFIMIGINPDTLSSKTGIEVAVDCRSILLQNQIEDVHILVCESKYQRAAMYKPAIRTDPAAILREPFSTTVGIPICNAKTSNFEGTGGLFFIDSTNPGILYLLTARHVLFHPDKEENKLYKFHEGSGAARRKVMLMGDAAFKARCDSLESIIRLSRMKIEQINRELEATEKLEDEDDVIAEREEAEKVITAFKELLATVTMDWEDKEKRVIGHVTLSPPLTFNHGADGFTDDWAVIEIHPSMISKFNFIGNAIDLGYVGYDELMVWMYPHPANPSSFNYPHDRLLRFFGTVSDQEMFKLDPKTKDKDTDPVTMVLKNGATSNLTVGRLNTIRAFTREYSKNKPGEMSKEVGVLPRNSRSGPFSKPGDSGSVVVDGKGRVCGILTGRDGVTEDSDCIFVTSINFIIKRLADFGIKANIFPLPADL</sequence>
<keyword evidence="3" id="KW-1185">Reference proteome</keyword>
<proteinExistence type="predicted"/>
<dbReference type="AlphaFoldDB" id="A0A9P7RQ25"/>
<dbReference type="InterPro" id="IPR009003">
    <property type="entry name" value="Peptidase_S1_PA"/>
</dbReference>
<organism evidence="2 3">
    <name type="scientific">Marasmius oreades</name>
    <name type="common">fairy-ring Marasmius</name>
    <dbReference type="NCBI Taxonomy" id="181124"/>
    <lineage>
        <taxon>Eukaryota</taxon>
        <taxon>Fungi</taxon>
        <taxon>Dikarya</taxon>
        <taxon>Basidiomycota</taxon>
        <taxon>Agaricomycotina</taxon>
        <taxon>Agaricomycetes</taxon>
        <taxon>Agaricomycetidae</taxon>
        <taxon>Agaricales</taxon>
        <taxon>Marasmiineae</taxon>
        <taxon>Marasmiaceae</taxon>
        <taxon>Marasmius</taxon>
    </lineage>
</organism>
<dbReference type="OrthoDB" id="5424209at2759"/>
<reference evidence="2" key="1">
    <citation type="journal article" date="2021" name="Genome Biol. Evol.">
        <title>The assembled and annotated genome of the fairy-ring fungus Marasmius oreades.</title>
        <authorList>
            <person name="Hiltunen M."/>
            <person name="Ament-Velasquez S.L."/>
            <person name="Johannesson H."/>
        </authorList>
    </citation>
    <scope>NUCLEOTIDE SEQUENCE</scope>
    <source>
        <strain evidence="2">03SP1</strain>
    </source>
</reference>
<accession>A0A9P7RQ25</accession>
<evidence type="ECO:0000313" key="2">
    <source>
        <dbReference type="EMBL" id="KAG7087716.1"/>
    </source>
</evidence>
<protein>
    <submittedName>
        <fullName evidence="2">Uncharacterized protein</fullName>
    </submittedName>
</protein>
<dbReference type="KEGG" id="more:E1B28_013663"/>
<gene>
    <name evidence="2" type="ORF">E1B28_013663</name>
</gene>